<feature type="compositionally biased region" description="Basic and acidic residues" evidence="1">
    <location>
        <begin position="631"/>
        <end position="641"/>
    </location>
</feature>
<keyword evidence="2" id="KW-1133">Transmembrane helix</keyword>
<evidence type="ECO:0000313" key="4">
    <source>
        <dbReference type="Proteomes" id="UP000242875"/>
    </source>
</evidence>
<sequence length="1169" mass="129587">MAYAAGGPEDQIDQTHGSSRLVRTKLSQGSELSRNETHRVRNTANRHSTDQTKSAFAPPPTVQTYAASPHPPAGSKSTPNVSTSRRPQELKRKSDNTDSMVEHLTRITTKLSQPSAVGFEGWHGKGPKPSEQTLQLSARFKNLMADRYRIIASLPQHAKSPNVNNAEGDVTQPLPYNPLYVMRYIATGTGDKSDGKLQYKRPRSGKDDDDNAWSVSNSELEEVLLHRTDIVTNNNCLRSKSSRGSMTMMTSHRDSILASQAMVSQGRSLSNTAYVSTESHRHGEVSSNNQGSTSEVYRTPIGSNDDLGSPNAGSKKKFQGVFITGSPGATARSAESIPSPTSAAHGVQRPIKHEKSPSQSSVLGKPEQASPPLVDTKPSTSPGKRASPSKTETSPGKGRRDFKQDKIRRRPLGDVLSSDNETLWVRNARSDEDVPNATSQPRRPIWDQLLTRKPSRKKDATLNAAALEDFGLGLGISGSRESPNDMDGAGHYGHRRSKTHGDQIMLLRTSPPNLRKRGPDSSDIDKTPYLTYTGQTSPQTNTLTANTPRSRRHSIDSVSSPHPVYSGWRGIHFKQSLKGSPLVIKGQTPPYQIDGRYDDTRVVDGAFSDDGMEIVRTTLSEPEETLDDIQTGEKKKQDKFRFWRKARHDQEPSQTGKQSTSPPRSPPTRPRQFDTFASGLANLSPTLQALPSPMISLLPQTDPLNDAIGPIGDIEDMQLEGNPDSQKANLLPELTTTPEPITRVIMLDMQDLPLGIKELLEQYKAQGKLLDHVEGAERFAKEEEERLKTSAARDDKDAISNKSDMSETASLSDDRNTLAASFVESINTDTGTETDSVEDDDLTTKELAYVEVCPDDDLRYTQMATFQGKNAAAKTLTLNASTDTLIQLKVRLMPDDVSEHPDINTLTCKTLANQIATYEKLADEFESFRAEQLQKLQFLGIVTPSFIHYGGPDLSREPSKMSLIRSQYPSIASFHSATSTRMDLSSFADIAESPINVSFETLLPKIKMQQNQVVAALRRADRTSRKTDALLRTALLQMKSTTYQFEDLSSKLSEQYYQQASVLKDLDGDIQAIIISRSKNEWQDFGFTVLAYALASLAFMVWLIVRILKAVRAIVMYPRTLWKAYDDYMMQRAHMMEKKLHEDTQGGGGNLHFEEAFTRNLHRRSLENR</sequence>
<feature type="region of interest" description="Disordered" evidence="1">
    <location>
        <begin position="476"/>
        <end position="496"/>
    </location>
</feature>
<feature type="compositionally biased region" description="Basic and acidic residues" evidence="1">
    <location>
        <begin position="86"/>
        <end position="99"/>
    </location>
</feature>
<name>A0A261Y8S7_9FUNG</name>
<feature type="compositionally biased region" description="Polar residues" evidence="1">
    <location>
        <begin position="377"/>
        <end position="394"/>
    </location>
</feature>
<organism evidence="3 4">
    <name type="scientific">Bifiguratus adelaidae</name>
    <dbReference type="NCBI Taxonomy" id="1938954"/>
    <lineage>
        <taxon>Eukaryota</taxon>
        <taxon>Fungi</taxon>
        <taxon>Fungi incertae sedis</taxon>
        <taxon>Mucoromycota</taxon>
        <taxon>Mucoromycotina</taxon>
        <taxon>Endogonomycetes</taxon>
        <taxon>Endogonales</taxon>
        <taxon>Endogonales incertae sedis</taxon>
        <taxon>Bifiguratus</taxon>
    </lineage>
</organism>
<feature type="region of interest" description="Disordered" evidence="1">
    <location>
        <begin position="781"/>
        <end position="813"/>
    </location>
</feature>
<feature type="compositionally biased region" description="Polar residues" evidence="1">
    <location>
        <begin position="75"/>
        <end position="85"/>
    </location>
</feature>
<feature type="compositionally biased region" description="Polar residues" evidence="1">
    <location>
        <begin position="285"/>
        <end position="296"/>
    </location>
</feature>
<feature type="transmembrane region" description="Helical" evidence="2">
    <location>
        <begin position="1085"/>
        <end position="1105"/>
    </location>
</feature>
<feature type="region of interest" description="Disordered" evidence="1">
    <location>
        <begin position="431"/>
        <end position="452"/>
    </location>
</feature>
<feature type="region of interest" description="Disordered" evidence="1">
    <location>
        <begin position="274"/>
        <end position="414"/>
    </location>
</feature>
<comment type="caution">
    <text evidence="3">The sequence shown here is derived from an EMBL/GenBank/DDBJ whole genome shotgun (WGS) entry which is preliminary data.</text>
</comment>
<feature type="compositionally biased region" description="Basic and acidic residues" evidence="1">
    <location>
        <begin position="781"/>
        <end position="799"/>
    </location>
</feature>
<feature type="compositionally biased region" description="Polar residues" evidence="1">
    <location>
        <begin position="800"/>
        <end position="811"/>
    </location>
</feature>
<dbReference type="AlphaFoldDB" id="A0A261Y8S7"/>
<feature type="compositionally biased region" description="Polar residues" evidence="1">
    <location>
        <begin position="42"/>
        <end position="54"/>
    </location>
</feature>
<keyword evidence="2" id="KW-0472">Membrane</keyword>
<evidence type="ECO:0000313" key="3">
    <source>
        <dbReference type="EMBL" id="OZJ06999.1"/>
    </source>
</evidence>
<feature type="compositionally biased region" description="Basic and acidic residues" evidence="1">
    <location>
        <begin position="517"/>
        <end position="526"/>
    </location>
</feature>
<evidence type="ECO:0000256" key="2">
    <source>
        <dbReference type="SAM" id="Phobius"/>
    </source>
</evidence>
<dbReference type="OrthoDB" id="2290256at2759"/>
<keyword evidence="2" id="KW-0812">Transmembrane</keyword>
<feature type="region of interest" description="Disordered" evidence="1">
    <location>
        <begin position="191"/>
        <end position="213"/>
    </location>
</feature>
<reference evidence="3 4" key="1">
    <citation type="journal article" date="2017" name="Mycologia">
        <title>Bifiguratus adelaidae, gen. et sp. nov., a new member of Mucoromycotina in endophytic and soil-dwelling habitats.</title>
        <authorList>
            <person name="Torres-Cruz T.J."/>
            <person name="Billingsley Tobias T.L."/>
            <person name="Almatruk M."/>
            <person name="Hesse C."/>
            <person name="Kuske C.R."/>
            <person name="Desiro A."/>
            <person name="Benucci G.M."/>
            <person name="Bonito G."/>
            <person name="Stajich J.E."/>
            <person name="Dunlap C."/>
            <person name="Arnold A.E."/>
            <person name="Porras-Alfaro A."/>
        </authorList>
    </citation>
    <scope>NUCLEOTIDE SEQUENCE [LARGE SCALE GENOMIC DNA]</scope>
    <source>
        <strain evidence="3 4">AZ0501</strain>
    </source>
</reference>
<keyword evidence="4" id="KW-1185">Reference proteome</keyword>
<accession>A0A261Y8S7</accession>
<feature type="region of interest" description="Disordered" evidence="1">
    <location>
        <begin position="510"/>
        <end position="564"/>
    </location>
</feature>
<protein>
    <submittedName>
        <fullName evidence="3">Uncharacterized protein</fullName>
    </submittedName>
</protein>
<feature type="region of interest" description="Disordered" evidence="1">
    <location>
        <begin position="619"/>
        <end position="674"/>
    </location>
</feature>
<gene>
    <name evidence="3" type="ORF">BZG36_00030</name>
</gene>
<evidence type="ECO:0000256" key="1">
    <source>
        <dbReference type="SAM" id="MobiDB-lite"/>
    </source>
</evidence>
<dbReference type="Proteomes" id="UP000242875">
    <property type="component" value="Unassembled WGS sequence"/>
</dbReference>
<proteinExistence type="predicted"/>
<feature type="compositionally biased region" description="Polar residues" evidence="1">
    <location>
        <begin position="530"/>
        <end position="548"/>
    </location>
</feature>
<feature type="region of interest" description="Disordered" evidence="1">
    <location>
        <begin position="1"/>
        <end position="99"/>
    </location>
</feature>
<dbReference type="EMBL" id="MVBO01000001">
    <property type="protein sequence ID" value="OZJ06999.1"/>
    <property type="molecule type" value="Genomic_DNA"/>
</dbReference>